<accession>A0A8T8SPC6</accession>
<evidence type="ECO:0000313" key="3">
    <source>
        <dbReference type="Proteomes" id="UP000077521"/>
    </source>
</evidence>
<proteinExistence type="predicted"/>
<reference evidence="2" key="2">
    <citation type="journal article" date="2019" name="IMA Fungus">
        <title>Genome sequencing and comparison of five Tilletia species to identify candidate genes for the detection of regulated species infecting wheat.</title>
        <authorList>
            <person name="Nguyen H.D.T."/>
            <person name="Sultana T."/>
            <person name="Kesanakurti P."/>
            <person name="Hambleton S."/>
        </authorList>
    </citation>
    <scope>NUCLEOTIDE SEQUENCE</scope>
    <source>
        <strain evidence="2">DAOMC 236416</strain>
    </source>
</reference>
<gene>
    <name evidence="2" type="ORF">A4X13_0g6166</name>
</gene>
<keyword evidence="3" id="KW-1185">Reference proteome</keyword>
<feature type="compositionally biased region" description="Basic and acidic residues" evidence="1">
    <location>
        <begin position="77"/>
        <end position="98"/>
    </location>
</feature>
<feature type="compositionally biased region" description="Low complexity" evidence="1">
    <location>
        <begin position="103"/>
        <end position="123"/>
    </location>
</feature>
<sequence>MPTSKAIDRVAKKTGYEIASRYQLVSISRASRSQLWLTENSPHDEESRLELLRYNLNGRRARLSICGEKSFGTGSNHSREKDGRWGRRWPDSRHEPRKASHLRSPTFCTPTTRSTAATRSIDTTAKKSPPTAQKP</sequence>
<name>A0A8T8SPC6_9BASI</name>
<dbReference type="AlphaFoldDB" id="A0A8T8SPC6"/>
<dbReference type="Gene3D" id="3.40.120.10">
    <property type="entry name" value="Alpha-D-Glucose-1,6-Bisphosphate, subunit A, domain 3"/>
    <property type="match status" value="1"/>
</dbReference>
<comment type="caution">
    <text evidence="2">The sequence shown here is derived from an EMBL/GenBank/DDBJ whole genome shotgun (WGS) entry which is preliminary data.</text>
</comment>
<evidence type="ECO:0000256" key="1">
    <source>
        <dbReference type="SAM" id="MobiDB-lite"/>
    </source>
</evidence>
<organism evidence="2 3">
    <name type="scientific">Tilletia indica</name>
    <dbReference type="NCBI Taxonomy" id="43049"/>
    <lineage>
        <taxon>Eukaryota</taxon>
        <taxon>Fungi</taxon>
        <taxon>Dikarya</taxon>
        <taxon>Basidiomycota</taxon>
        <taxon>Ustilaginomycotina</taxon>
        <taxon>Exobasidiomycetes</taxon>
        <taxon>Tilletiales</taxon>
        <taxon>Tilletiaceae</taxon>
        <taxon>Tilletia</taxon>
    </lineage>
</organism>
<protein>
    <submittedName>
        <fullName evidence="2">Uncharacterized protein</fullName>
    </submittedName>
</protein>
<evidence type="ECO:0000313" key="2">
    <source>
        <dbReference type="EMBL" id="KAE8244927.1"/>
    </source>
</evidence>
<reference evidence="2" key="1">
    <citation type="submission" date="2016-04" db="EMBL/GenBank/DDBJ databases">
        <authorList>
            <person name="Nguyen H.D."/>
            <person name="Samba Siva P."/>
            <person name="Cullis J."/>
            <person name="Levesque C.A."/>
            <person name="Hambleton S."/>
        </authorList>
    </citation>
    <scope>NUCLEOTIDE SEQUENCE</scope>
    <source>
        <strain evidence="2">DAOMC 236416</strain>
    </source>
</reference>
<feature type="region of interest" description="Disordered" evidence="1">
    <location>
        <begin position="68"/>
        <end position="135"/>
    </location>
</feature>
<dbReference type="Proteomes" id="UP000077521">
    <property type="component" value="Unassembled WGS sequence"/>
</dbReference>
<dbReference type="EMBL" id="LWDF02000555">
    <property type="protein sequence ID" value="KAE8244927.1"/>
    <property type="molecule type" value="Genomic_DNA"/>
</dbReference>